<dbReference type="InterPro" id="IPR036873">
    <property type="entry name" value="Rhodanese-like_dom_sf"/>
</dbReference>
<dbReference type="Gene3D" id="3.40.250.10">
    <property type="entry name" value="Rhodanese-like domain"/>
    <property type="match status" value="1"/>
</dbReference>
<dbReference type="InterPro" id="IPR050229">
    <property type="entry name" value="GlpE_sulfurtransferase"/>
</dbReference>
<proteinExistence type="predicted"/>
<evidence type="ECO:0000313" key="2">
    <source>
        <dbReference type="EMBL" id="EJO17211.1"/>
    </source>
</evidence>
<dbReference type="PROSITE" id="PS50206">
    <property type="entry name" value="RHODANESE_3"/>
    <property type="match status" value="1"/>
</dbReference>
<organism evidence="2 3">
    <name type="scientific">Streptococcus salivarius K12</name>
    <dbReference type="NCBI Taxonomy" id="1200793"/>
    <lineage>
        <taxon>Bacteria</taxon>
        <taxon>Bacillati</taxon>
        <taxon>Bacillota</taxon>
        <taxon>Bacilli</taxon>
        <taxon>Lactobacillales</taxon>
        <taxon>Streptococcaceae</taxon>
        <taxon>Streptococcus</taxon>
    </lineage>
</organism>
<dbReference type="InterPro" id="IPR001763">
    <property type="entry name" value="Rhodanese-like_dom"/>
</dbReference>
<dbReference type="PANTHER" id="PTHR43031:SF16">
    <property type="entry name" value="OXIDOREDUCTASE"/>
    <property type="match status" value="1"/>
</dbReference>
<dbReference type="Pfam" id="PF00581">
    <property type="entry name" value="Rhodanese"/>
    <property type="match status" value="1"/>
</dbReference>
<dbReference type="PANTHER" id="PTHR43031">
    <property type="entry name" value="FAD-DEPENDENT OXIDOREDUCTASE"/>
    <property type="match status" value="1"/>
</dbReference>
<gene>
    <name evidence="2" type="ORF">RSSL_01135</name>
</gene>
<dbReference type="Proteomes" id="UP000006983">
    <property type="component" value="Unassembled WGS sequence"/>
</dbReference>
<dbReference type="AlphaFoldDB" id="J7TIG5"/>
<feature type="domain" description="Rhodanese" evidence="1">
    <location>
        <begin position="14"/>
        <end position="101"/>
    </location>
</feature>
<name>J7TIG5_STRSL</name>
<dbReference type="CDD" id="cd00158">
    <property type="entry name" value="RHOD"/>
    <property type="match status" value="1"/>
</dbReference>
<sequence>MVSRMDLAQIQSDLAKGGLLIDVRSPEEYAEGHVKDSLLIPHTQFFSADIPAEKDAFIYLYCKMGPRAEFAASVLKERGYTKVTNLGGLDDMEALGFEFEE</sequence>
<dbReference type="PATRIC" id="fig|1200793.3.peg.1094"/>
<evidence type="ECO:0000313" key="3">
    <source>
        <dbReference type="Proteomes" id="UP000006983"/>
    </source>
</evidence>
<keyword evidence="3" id="KW-1185">Reference proteome</keyword>
<dbReference type="SMART" id="SM00450">
    <property type="entry name" value="RHOD"/>
    <property type="match status" value="1"/>
</dbReference>
<evidence type="ECO:0000259" key="1">
    <source>
        <dbReference type="PROSITE" id="PS50206"/>
    </source>
</evidence>
<dbReference type="SUPFAM" id="SSF52821">
    <property type="entry name" value="Rhodanese/Cell cycle control phosphatase"/>
    <property type="match status" value="1"/>
</dbReference>
<comment type="caution">
    <text evidence="2">The sequence shown here is derived from an EMBL/GenBank/DDBJ whole genome shotgun (WGS) entry which is preliminary data.</text>
</comment>
<accession>J7TIG5</accession>
<reference evidence="2 3" key="1">
    <citation type="journal article" date="2012" name="J. Bacteriol.">
        <title>Genome Sequence of the Lantibiotic Bacteriocin Producer Streptococcus salivarius Strain K12.</title>
        <authorList>
            <person name="Barretto C."/>
            <person name="Alvarez-Martin P."/>
            <person name="Foata F."/>
            <person name="Renault P."/>
            <person name="Berger B."/>
        </authorList>
    </citation>
    <scope>NUCLEOTIDE SEQUENCE [LARGE SCALE GENOMIC DNA]</scope>
    <source>
        <strain evidence="2 3">K12</strain>
    </source>
</reference>
<protein>
    <submittedName>
        <fullName evidence="2">Glyoxylase II family protein</fullName>
    </submittedName>
</protein>
<dbReference type="EMBL" id="ALIF01000001">
    <property type="protein sequence ID" value="EJO17211.1"/>
    <property type="molecule type" value="Genomic_DNA"/>
</dbReference>